<evidence type="ECO:0000256" key="1">
    <source>
        <dbReference type="ARBA" id="ARBA00023015"/>
    </source>
</evidence>
<evidence type="ECO:0000256" key="2">
    <source>
        <dbReference type="ARBA" id="ARBA00023125"/>
    </source>
</evidence>
<dbReference type="Proteomes" id="UP000284333">
    <property type="component" value="Unassembled WGS sequence"/>
</dbReference>
<accession>A0A3S3CM92</accession>
<dbReference type="PANTHER" id="PTHR44688">
    <property type="entry name" value="DNA-BINDING TRANSCRIPTIONAL ACTIVATOR DEVR_DOSR"/>
    <property type="match status" value="1"/>
</dbReference>
<feature type="region of interest" description="Disordered" evidence="4">
    <location>
        <begin position="582"/>
        <end position="609"/>
    </location>
</feature>
<dbReference type="Pfam" id="PF00196">
    <property type="entry name" value="GerE"/>
    <property type="match status" value="1"/>
</dbReference>
<gene>
    <name evidence="6" type="ORF">EF834_16420</name>
</gene>
<feature type="compositionally biased region" description="Low complexity" evidence="4">
    <location>
        <begin position="582"/>
        <end position="600"/>
    </location>
</feature>
<keyword evidence="2" id="KW-0238">DNA-binding</keyword>
<proteinExistence type="predicted"/>
<dbReference type="SMART" id="SM00382">
    <property type="entry name" value="AAA"/>
    <property type="match status" value="1"/>
</dbReference>
<evidence type="ECO:0000256" key="4">
    <source>
        <dbReference type="SAM" id="MobiDB-lite"/>
    </source>
</evidence>
<evidence type="ECO:0000256" key="3">
    <source>
        <dbReference type="ARBA" id="ARBA00023163"/>
    </source>
</evidence>
<dbReference type="Gene3D" id="3.40.50.300">
    <property type="entry name" value="P-loop containing nucleotide triphosphate hydrolases"/>
    <property type="match status" value="1"/>
</dbReference>
<keyword evidence="3" id="KW-0804">Transcription</keyword>
<name>A0A3S3CM92_9NOCA</name>
<dbReference type="GO" id="GO:0006355">
    <property type="term" value="P:regulation of DNA-templated transcription"/>
    <property type="evidence" value="ECO:0007669"/>
    <property type="project" value="InterPro"/>
</dbReference>
<dbReference type="InterPro" id="IPR016032">
    <property type="entry name" value="Sig_transdc_resp-reg_C-effctor"/>
</dbReference>
<feature type="domain" description="HTH luxR-type" evidence="5">
    <location>
        <begin position="847"/>
        <end position="912"/>
    </location>
</feature>
<dbReference type="InterPro" id="IPR036388">
    <property type="entry name" value="WH-like_DNA-bd_sf"/>
</dbReference>
<evidence type="ECO:0000313" key="6">
    <source>
        <dbReference type="EMBL" id="RVW00950.1"/>
    </source>
</evidence>
<dbReference type="InterPro" id="IPR003593">
    <property type="entry name" value="AAA+_ATPase"/>
</dbReference>
<organism evidence="6 7">
    <name type="scientific">Rhodococcus spongiicola</name>
    <dbReference type="NCBI Taxonomy" id="2487352"/>
    <lineage>
        <taxon>Bacteria</taxon>
        <taxon>Bacillati</taxon>
        <taxon>Actinomycetota</taxon>
        <taxon>Actinomycetes</taxon>
        <taxon>Mycobacteriales</taxon>
        <taxon>Nocardiaceae</taxon>
        <taxon>Rhodococcus</taxon>
    </lineage>
</organism>
<sequence length="914" mass="99056">MWEASRVSIAQNGSFAASAKIPVFRSDRVVPRTRLFETLDRALADSDHGTSVVLVCAPAGAGKTTFLADWAHRTRAQPGRPAIAWATVDEQDNERPSLQSKLVQALRGTEHHQVREICEQIANPTPVQPFPLASRLTELTEPVWLILDDAHLLHDPVVLSELEVLLRAPPERVRVVVCGRFEPPLAFQKLRLDGRMVDVTFDDLAFTPEEATALLAEHDVELDPDNLSALMERTEGWAAGLRLAGMSLAEHDDPASLLENFTGCQRAVADYLMEQVLDGQSEEVRQFLVKTSVPATFSAALAEELTGRADAHAIIDVLEHRNFLISRIETSPTQFRYHPLLRSYLRAEIGLLGRQAVAELEHVTARWYARLGDALPALEHGIAADAVSDVESVLSDSGLALVLDGHAETVGRLLADAPRPIRDRPIARLVRVAAHLRADNPTIAGSLLSTFDDHGGTFDDHGGDESAFRTTLLADTLRLQLAVHTGDLEYARTRPVAADGDWSGDPHLDAFAALQRGLGHLHLGRLGRAEHNLDRARTHAREINSPSIEAQTSTALGVVALSRGLLDDALLLAASGRSKAAASRQSKAAASRQSKTAAAGRSGATNGHPFLQVANQSADSQWTSLLEAFCHYLRNDTERAVEVAGAPYASNASATHEIAVAAELFGLDTAPNRRAAVSALHAATTSGRAAHRPPGLIAVTLPSIQFAYLHIGETTWARELFTSAAAVLGQSGDVALLESVLLLYANQLERARAALRPVLEGNLPCAAATNMVTAWLVEAELSRRRFHDARIHDALGEALRLAEPEGVLRPFHYMPSASRELLSASRGRFGSRGSFADRVWASLPKTAVATTEKLTRRELQLLAELPTWRTAEEIAADLCVSVNTVKTHLRGIYRKLGVTTRRDAVTAARSHGLL</sequence>
<dbReference type="InterPro" id="IPR027417">
    <property type="entry name" value="P-loop_NTPase"/>
</dbReference>
<dbReference type="SMART" id="SM00421">
    <property type="entry name" value="HTH_LUXR"/>
    <property type="match status" value="1"/>
</dbReference>
<evidence type="ECO:0000259" key="5">
    <source>
        <dbReference type="PROSITE" id="PS50043"/>
    </source>
</evidence>
<dbReference type="SUPFAM" id="SSF46894">
    <property type="entry name" value="C-terminal effector domain of the bipartite response regulators"/>
    <property type="match status" value="1"/>
</dbReference>
<dbReference type="CDD" id="cd06170">
    <property type="entry name" value="LuxR_C_like"/>
    <property type="match status" value="1"/>
</dbReference>
<dbReference type="PANTHER" id="PTHR44688:SF16">
    <property type="entry name" value="DNA-BINDING TRANSCRIPTIONAL ACTIVATOR DEVR_DOSR"/>
    <property type="match status" value="1"/>
</dbReference>
<dbReference type="InterPro" id="IPR059106">
    <property type="entry name" value="WHD_MalT"/>
</dbReference>
<dbReference type="GO" id="GO:0003677">
    <property type="term" value="F:DNA binding"/>
    <property type="evidence" value="ECO:0007669"/>
    <property type="project" value="UniProtKB-KW"/>
</dbReference>
<dbReference type="AlphaFoldDB" id="A0A3S3CM92"/>
<dbReference type="SUPFAM" id="SSF52540">
    <property type="entry name" value="P-loop containing nucleoside triphosphate hydrolases"/>
    <property type="match status" value="1"/>
</dbReference>
<dbReference type="PROSITE" id="PS50043">
    <property type="entry name" value="HTH_LUXR_2"/>
    <property type="match status" value="1"/>
</dbReference>
<dbReference type="Gene3D" id="1.10.10.10">
    <property type="entry name" value="Winged helix-like DNA-binding domain superfamily/Winged helix DNA-binding domain"/>
    <property type="match status" value="1"/>
</dbReference>
<evidence type="ECO:0000313" key="7">
    <source>
        <dbReference type="Proteomes" id="UP000284333"/>
    </source>
</evidence>
<dbReference type="InterPro" id="IPR000792">
    <property type="entry name" value="Tscrpt_reg_LuxR_C"/>
</dbReference>
<protein>
    <submittedName>
        <fullName evidence="6">LuxR family transcriptional regulator</fullName>
    </submittedName>
</protein>
<dbReference type="Pfam" id="PF25873">
    <property type="entry name" value="WHD_MalT"/>
    <property type="match status" value="1"/>
</dbReference>
<keyword evidence="1" id="KW-0805">Transcription regulation</keyword>
<reference evidence="6 7" key="1">
    <citation type="submission" date="2018-11" db="EMBL/GenBank/DDBJ databases">
        <title>Rhodococcus spongicola sp. nov. and Rhodococcus xishaensis sp. nov. from marine sponges.</title>
        <authorList>
            <person name="Li L."/>
            <person name="Lin H.W."/>
        </authorList>
    </citation>
    <scope>NUCLEOTIDE SEQUENCE [LARGE SCALE GENOMIC DNA]</scope>
    <source>
        <strain evidence="6 7">LHW50502</strain>
    </source>
</reference>
<dbReference type="OrthoDB" id="136365at2"/>
<dbReference type="EMBL" id="RKLN01000006">
    <property type="protein sequence ID" value="RVW00950.1"/>
    <property type="molecule type" value="Genomic_DNA"/>
</dbReference>
<comment type="caution">
    <text evidence="6">The sequence shown here is derived from an EMBL/GenBank/DDBJ whole genome shotgun (WGS) entry which is preliminary data.</text>
</comment>
<keyword evidence="7" id="KW-1185">Reference proteome</keyword>